<evidence type="ECO:0000313" key="1">
    <source>
        <dbReference type="EMBL" id="KPQ43611.1"/>
    </source>
</evidence>
<name>A0A0P8E0C0_9EURY</name>
<accession>A0A0P8E0C0</accession>
<dbReference type="EMBL" id="LKCM01000137">
    <property type="protein sequence ID" value="KPQ43611.1"/>
    <property type="molecule type" value="Genomic_DNA"/>
</dbReference>
<dbReference type="AlphaFoldDB" id="A0A0P8E0C0"/>
<sequence>MEKRYEGIVKNIPISNNSCNDYNVPKNIKAFALPGMVV</sequence>
<gene>
    <name evidence="1" type="ORF">MPEBLZ_01794</name>
</gene>
<dbReference type="Proteomes" id="UP000050360">
    <property type="component" value="Unassembled WGS sequence"/>
</dbReference>
<organism evidence="1 2">
    <name type="scientific">Candidatus Methanoperedens nitratireducens</name>
    <dbReference type="NCBI Taxonomy" id="1392998"/>
    <lineage>
        <taxon>Archaea</taxon>
        <taxon>Methanobacteriati</taxon>
        <taxon>Methanobacteriota</taxon>
        <taxon>Stenosarchaea group</taxon>
        <taxon>Methanomicrobia</taxon>
        <taxon>Methanosarcinales</taxon>
        <taxon>ANME-2 cluster</taxon>
        <taxon>Candidatus Methanoperedentaceae</taxon>
        <taxon>Candidatus Methanoperedens</taxon>
    </lineage>
</organism>
<reference evidence="1 2" key="1">
    <citation type="submission" date="2015-09" db="EMBL/GenBank/DDBJ databases">
        <title>A metagenomics-based metabolic model of nitrate-dependent anaerobic oxidation of methane by Methanoperedens-like archaea.</title>
        <authorList>
            <person name="Arshad A."/>
            <person name="Speth D.R."/>
            <person name="De Graaf R.M."/>
            <person name="Op Den Camp H.J."/>
            <person name="Jetten M.S."/>
            <person name="Welte C.U."/>
        </authorList>
    </citation>
    <scope>NUCLEOTIDE SEQUENCE [LARGE SCALE GENOMIC DNA]</scope>
</reference>
<protein>
    <submittedName>
        <fullName evidence="1">Uncharacterized protein</fullName>
    </submittedName>
</protein>
<proteinExistence type="predicted"/>
<evidence type="ECO:0000313" key="2">
    <source>
        <dbReference type="Proteomes" id="UP000050360"/>
    </source>
</evidence>
<comment type="caution">
    <text evidence="1">The sequence shown here is derived from an EMBL/GenBank/DDBJ whole genome shotgun (WGS) entry which is preliminary data.</text>
</comment>